<sequence>MNDYGITYKEYRKTFDPTPRPVKSALVYAADEAKNFERRILNDLRYEVAGNLAGQAGAFSRTHENYSRRQYELLKSGLEHYLSSPTRNRLSNPTTRLTTSQLRGGKKTRKHKYRQKIERTRRRRRVY</sequence>
<organism evidence="2">
    <name type="scientific">viral metagenome</name>
    <dbReference type="NCBI Taxonomy" id="1070528"/>
    <lineage>
        <taxon>unclassified sequences</taxon>
        <taxon>metagenomes</taxon>
        <taxon>organismal metagenomes</taxon>
    </lineage>
</organism>
<evidence type="ECO:0000256" key="1">
    <source>
        <dbReference type="SAM" id="MobiDB-lite"/>
    </source>
</evidence>
<accession>A0A6C0BCM4</accession>
<feature type="compositionally biased region" description="Polar residues" evidence="1">
    <location>
        <begin position="83"/>
        <end position="102"/>
    </location>
</feature>
<feature type="region of interest" description="Disordered" evidence="1">
    <location>
        <begin position="83"/>
        <end position="127"/>
    </location>
</feature>
<name>A0A6C0BCM4_9ZZZZ</name>
<proteinExistence type="predicted"/>
<evidence type="ECO:0000313" key="2">
    <source>
        <dbReference type="EMBL" id="QHS89238.1"/>
    </source>
</evidence>
<feature type="compositionally biased region" description="Basic residues" evidence="1">
    <location>
        <begin position="104"/>
        <end position="127"/>
    </location>
</feature>
<protein>
    <submittedName>
        <fullName evidence="2">Uncharacterized protein</fullName>
    </submittedName>
</protein>
<dbReference type="EMBL" id="MN739107">
    <property type="protein sequence ID" value="QHS89238.1"/>
    <property type="molecule type" value="Genomic_DNA"/>
</dbReference>
<reference evidence="2" key="1">
    <citation type="journal article" date="2020" name="Nature">
        <title>Giant virus diversity and host interactions through global metagenomics.</title>
        <authorList>
            <person name="Schulz F."/>
            <person name="Roux S."/>
            <person name="Paez-Espino D."/>
            <person name="Jungbluth S."/>
            <person name="Walsh D.A."/>
            <person name="Denef V.J."/>
            <person name="McMahon K.D."/>
            <person name="Konstantinidis K.T."/>
            <person name="Eloe-Fadrosh E.A."/>
            <person name="Kyrpides N.C."/>
            <person name="Woyke T."/>
        </authorList>
    </citation>
    <scope>NUCLEOTIDE SEQUENCE</scope>
    <source>
        <strain evidence="2">GVMAG-M-3300010158-60</strain>
    </source>
</reference>
<dbReference type="AlphaFoldDB" id="A0A6C0BCM4"/>